<gene>
    <name evidence="3" type="primary">MAIP1</name>
</gene>
<dbReference type="RefSeq" id="XP_007532192.1">
    <property type="nucleotide sequence ID" value="XM_007532130.3"/>
</dbReference>
<dbReference type="GO" id="GO:0043022">
    <property type="term" value="F:ribosome binding"/>
    <property type="evidence" value="ECO:0007669"/>
    <property type="project" value="TreeGrafter"/>
</dbReference>
<dbReference type="STRING" id="9365.ENSEEUP00000013154"/>
<keyword evidence="3" id="KW-0645">Protease</keyword>
<name>A0A1S3AB81_ERIEU</name>
<dbReference type="PANTHER" id="PTHR13333:SF5">
    <property type="entry name" value="M-AAA PROTEASE-INTERACTING PROTEIN 1, MITOCHONDRIAL"/>
    <property type="match status" value="1"/>
</dbReference>
<dbReference type="Proteomes" id="UP001652624">
    <property type="component" value="Chromosome 7"/>
</dbReference>
<dbReference type="GO" id="GO:0032979">
    <property type="term" value="P:protein insertion into mitochondrial inner membrane from matrix"/>
    <property type="evidence" value="ECO:0007669"/>
    <property type="project" value="TreeGrafter"/>
</dbReference>
<dbReference type="FunCoup" id="A0A1S3AB81">
    <property type="interactions" value="972"/>
</dbReference>
<dbReference type="GO" id="GO:0005743">
    <property type="term" value="C:mitochondrial inner membrane"/>
    <property type="evidence" value="ECO:0007669"/>
    <property type="project" value="TreeGrafter"/>
</dbReference>
<feature type="signal peptide" evidence="1">
    <location>
        <begin position="1"/>
        <end position="22"/>
    </location>
</feature>
<evidence type="ECO:0000256" key="1">
    <source>
        <dbReference type="SAM" id="SignalP"/>
    </source>
</evidence>
<evidence type="ECO:0000313" key="3">
    <source>
        <dbReference type="RefSeq" id="XP_007532192.1"/>
    </source>
</evidence>
<keyword evidence="3" id="KW-0378">Hydrolase</keyword>
<keyword evidence="1" id="KW-0732">Signal</keyword>
<keyword evidence="2" id="KW-1185">Reference proteome</keyword>
<evidence type="ECO:0000313" key="2">
    <source>
        <dbReference type="Proteomes" id="UP001652624"/>
    </source>
</evidence>
<sequence>MALAARRLPLLLLYGPLRGGAARPRTPGPVEAGTPPSGLCRVCRRLLGWAVAPLSRNPARPVPGPRRPLLPAALSRCPARPLRCHSTDEQPQPRQKTKMIVLGFSNPVTWVRTRVYAFLIWAYFDPEFSIAEFVEGAKQAFSHVSQLLSQCEFDLLEELVAKEVLYVLKEKVTSLPDSHKSALAADIDEIVYTSTGDISIYYDEKGRKFVNILMCFWYLTSANIPSETISGASVFQVKLGDQNVETKQLLSASYEFQREFTKGVKPEWTIARIEHSKLLE</sequence>
<dbReference type="InParanoid" id="A0A1S3AB81"/>
<reference evidence="3" key="1">
    <citation type="submission" date="2025-08" db="UniProtKB">
        <authorList>
            <consortium name="RefSeq"/>
        </authorList>
    </citation>
    <scope>IDENTIFICATION</scope>
</reference>
<dbReference type="PANTHER" id="PTHR13333">
    <property type="entry name" value="M-AAA PROTEASE-INTERACTING PROTEIN 1, MITOCHONDRIAL"/>
    <property type="match status" value="1"/>
</dbReference>
<proteinExistence type="predicted"/>
<dbReference type="eggNOG" id="ENOG502QR8E">
    <property type="taxonomic scope" value="Eukaryota"/>
</dbReference>
<feature type="chain" id="PRO_5010363156" evidence="1">
    <location>
        <begin position="23"/>
        <end position="280"/>
    </location>
</feature>
<protein>
    <submittedName>
        <fullName evidence="3">M-AAA protease-interacting protein 1, mitochondrial</fullName>
    </submittedName>
</protein>
<dbReference type="AlphaFoldDB" id="A0A1S3AB81"/>
<dbReference type="OrthoDB" id="7249367at2759"/>
<accession>A0A1S3AB81</accession>
<organism evidence="2 3">
    <name type="scientific">Erinaceus europaeus</name>
    <name type="common">Western European hedgehog</name>
    <dbReference type="NCBI Taxonomy" id="9365"/>
    <lineage>
        <taxon>Eukaryota</taxon>
        <taxon>Metazoa</taxon>
        <taxon>Chordata</taxon>
        <taxon>Craniata</taxon>
        <taxon>Vertebrata</taxon>
        <taxon>Euteleostomi</taxon>
        <taxon>Mammalia</taxon>
        <taxon>Eutheria</taxon>
        <taxon>Laurasiatheria</taxon>
        <taxon>Eulipotyphla</taxon>
        <taxon>Erinaceidae</taxon>
        <taxon>Erinaceinae</taxon>
        <taxon>Erinaceus</taxon>
    </lineage>
</organism>